<comment type="caution">
    <text evidence="1">The sequence shown here is derived from an EMBL/GenBank/DDBJ whole genome shotgun (WGS) entry which is preliminary data.</text>
</comment>
<reference evidence="1 2" key="1">
    <citation type="submission" date="2023-07" db="EMBL/GenBank/DDBJ databases">
        <title>Genomic Encyclopedia of Type Strains, Phase IV (KMG-IV): sequencing the most valuable type-strain genomes for metagenomic binning, comparative biology and taxonomic classification.</title>
        <authorList>
            <person name="Goeker M."/>
        </authorList>
    </citation>
    <scope>NUCLEOTIDE SEQUENCE [LARGE SCALE GENOMIC DNA]</scope>
    <source>
        <strain evidence="1 2">DSM 40573</strain>
    </source>
</reference>
<proteinExistence type="predicted"/>
<dbReference type="RefSeq" id="WP_258907062.1">
    <property type="nucleotide sequence ID" value="NZ_JAUSWC010000031.1"/>
</dbReference>
<keyword evidence="2" id="KW-1185">Reference proteome</keyword>
<dbReference type="Proteomes" id="UP001236795">
    <property type="component" value="Unassembled WGS sequence"/>
</dbReference>
<evidence type="ECO:0000313" key="2">
    <source>
        <dbReference type="Proteomes" id="UP001236795"/>
    </source>
</evidence>
<evidence type="ECO:0000313" key="1">
    <source>
        <dbReference type="EMBL" id="MDQ0491333.1"/>
    </source>
</evidence>
<gene>
    <name evidence="1" type="ORF">QO019_006230</name>
</gene>
<sequence length="58" mass="6621">MYGGVEDTRVDGRDAIVEIWPEGHHWRLVDARGMGTRTNFDFEFPGTKKASVTLRLTK</sequence>
<organism evidence="1 2">
    <name type="scientific">Streptomyces thermodiastaticus</name>
    <dbReference type="NCBI Taxonomy" id="44061"/>
    <lineage>
        <taxon>Bacteria</taxon>
        <taxon>Bacillati</taxon>
        <taxon>Actinomycetota</taxon>
        <taxon>Actinomycetes</taxon>
        <taxon>Kitasatosporales</taxon>
        <taxon>Streptomycetaceae</taxon>
        <taxon>Streptomyces</taxon>
    </lineage>
</organism>
<dbReference type="EMBL" id="JAUSWC010000031">
    <property type="protein sequence ID" value="MDQ0491333.1"/>
    <property type="molecule type" value="Genomic_DNA"/>
</dbReference>
<name>A0ABU0KSS5_9ACTN</name>
<protein>
    <submittedName>
        <fullName evidence="1">Uncharacterized protein</fullName>
    </submittedName>
</protein>
<accession>A0ABU0KSS5</accession>